<name>A0AA43GPR6_9CYAN</name>
<dbReference type="Gene3D" id="3.90.550.10">
    <property type="entry name" value="Spore Coat Polysaccharide Biosynthesis Protein SpsA, Chain A"/>
    <property type="match status" value="1"/>
</dbReference>
<dbReference type="EMBL" id="JANQDH010000022">
    <property type="protein sequence ID" value="MDH6059467.1"/>
    <property type="molecule type" value="Genomic_DNA"/>
</dbReference>
<dbReference type="Proteomes" id="UP001159387">
    <property type="component" value="Unassembled WGS sequence"/>
</dbReference>
<dbReference type="InterPro" id="IPR029044">
    <property type="entry name" value="Nucleotide-diphossugar_trans"/>
</dbReference>
<comment type="caution">
    <text evidence="2">The sequence shown here is derived from an EMBL/GenBank/DDBJ whole genome shotgun (WGS) entry which is preliminary data.</text>
</comment>
<protein>
    <submittedName>
        <fullName evidence="2">Glycosyltransferase</fullName>
        <ecNumber evidence="2">2.4.-.-</ecNumber>
    </submittedName>
</protein>
<organism evidence="2 3">
    <name type="scientific">Chrysosporum bergii ANA360D</name>
    <dbReference type="NCBI Taxonomy" id="617107"/>
    <lineage>
        <taxon>Bacteria</taxon>
        <taxon>Bacillati</taxon>
        <taxon>Cyanobacteriota</taxon>
        <taxon>Cyanophyceae</taxon>
        <taxon>Nostocales</taxon>
        <taxon>Nodulariaceae</taxon>
        <taxon>Chrysosporum</taxon>
    </lineage>
</organism>
<evidence type="ECO:0000313" key="3">
    <source>
        <dbReference type="Proteomes" id="UP001159387"/>
    </source>
</evidence>
<dbReference type="GO" id="GO:0016758">
    <property type="term" value="F:hexosyltransferase activity"/>
    <property type="evidence" value="ECO:0007669"/>
    <property type="project" value="UniProtKB-ARBA"/>
</dbReference>
<dbReference type="RefSeq" id="WP_280653482.1">
    <property type="nucleotide sequence ID" value="NZ_JANQDH010000022.1"/>
</dbReference>
<dbReference type="PANTHER" id="PTHR22916">
    <property type="entry name" value="GLYCOSYLTRANSFERASE"/>
    <property type="match status" value="1"/>
</dbReference>
<gene>
    <name evidence="2" type="ORF">NWP17_03285</name>
</gene>
<accession>A0AA43GPR6</accession>
<sequence length="262" mass="30448">MKNFNFCNLENADITIITLTYNSCQYITKCLESIINSCHHLHRFKVSHLVIDGFSQDATKDIIEEVSPSTLVFCKQPAGIYDALNYAVSLVKSPYVMYVHSDDEIDEYFLTEMFQVMEQLKDNQSYLLYGTVDFINEDSQILFSRKPPFFISAFQKEVPLIFHPNAIYSTAVEKSHPYSLNSGLDADQKHIIEIASKTILVRVPSARYRFRMSRASSTMIKLSESTNQQNYALSLPRIYIRLFENKLIERLIMKLNNKSYWR</sequence>
<keyword evidence="2" id="KW-0328">Glycosyltransferase</keyword>
<dbReference type="SUPFAM" id="SSF53448">
    <property type="entry name" value="Nucleotide-diphospho-sugar transferases"/>
    <property type="match status" value="1"/>
</dbReference>
<proteinExistence type="predicted"/>
<dbReference type="Pfam" id="PF00535">
    <property type="entry name" value="Glycos_transf_2"/>
    <property type="match status" value="1"/>
</dbReference>
<evidence type="ECO:0000259" key="1">
    <source>
        <dbReference type="Pfam" id="PF00535"/>
    </source>
</evidence>
<dbReference type="AlphaFoldDB" id="A0AA43GPR6"/>
<keyword evidence="2" id="KW-0808">Transferase</keyword>
<evidence type="ECO:0000313" key="2">
    <source>
        <dbReference type="EMBL" id="MDH6059467.1"/>
    </source>
</evidence>
<dbReference type="InterPro" id="IPR001173">
    <property type="entry name" value="Glyco_trans_2-like"/>
</dbReference>
<feature type="domain" description="Glycosyltransferase 2-like" evidence="1">
    <location>
        <begin position="15"/>
        <end position="122"/>
    </location>
</feature>
<dbReference type="PANTHER" id="PTHR22916:SF3">
    <property type="entry name" value="UDP-GLCNAC:BETAGAL BETA-1,3-N-ACETYLGLUCOSAMINYLTRANSFERASE-LIKE PROTEIN 1"/>
    <property type="match status" value="1"/>
</dbReference>
<reference evidence="2 3" key="1">
    <citation type="journal article" date="2023" name="J. Phycol.">
        <title>Chrysosporum ovalisporum is synonymous with the true-branching cyanobacterium Umezakia natans (Nostocales/Aphanizomenonaceae).</title>
        <authorList>
            <person name="McGregor G.B."/>
            <person name="Sendall B.C."/>
            <person name="Niiyama Y."/>
            <person name="Tuji A."/>
            <person name="Willis A."/>
        </authorList>
    </citation>
    <scope>NUCLEOTIDE SEQUENCE [LARGE SCALE GENOMIC DNA]</scope>
    <source>
        <strain evidence="2 3">ANA360D</strain>
    </source>
</reference>
<keyword evidence="3" id="KW-1185">Reference proteome</keyword>
<dbReference type="EC" id="2.4.-.-" evidence="2"/>